<gene>
    <name evidence="7" type="ORF">BB559_002650</name>
</gene>
<evidence type="ECO:0008006" key="9">
    <source>
        <dbReference type="Google" id="ProtNLM"/>
    </source>
</evidence>
<evidence type="ECO:0000256" key="1">
    <source>
        <dbReference type="ARBA" id="ARBA00001971"/>
    </source>
</evidence>
<dbReference type="EMBL" id="MBFT01000175">
    <property type="protein sequence ID" value="PVU95684.1"/>
    <property type="molecule type" value="Genomic_DNA"/>
</dbReference>
<dbReference type="PROSITE" id="PS00086">
    <property type="entry name" value="CYTOCHROME_P450"/>
    <property type="match status" value="1"/>
</dbReference>
<evidence type="ECO:0000256" key="5">
    <source>
        <dbReference type="PIRSR" id="PIRSR602401-1"/>
    </source>
</evidence>
<evidence type="ECO:0000256" key="3">
    <source>
        <dbReference type="ARBA" id="ARBA00022723"/>
    </source>
</evidence>
<dbReference type="Proteomes" id="UP000245699">
    <property type="component" value="Unassembled WGS sequence"/>
</dbReference>
<name>A0A2T9YTT2_9FUNG</name>
<dbReference type="GO" id="GO:0004497">
    <property type="term" value="F:monooxygenase activity"/>
    <property type="evidence" value="ECO:0007669"/>
    <property type="project" value="UniProtKB-KW"/>
</dbReference>
<proteinExistence type="inferred from homology"/>
<dbReference type="GO" id="GO:0020037">
    <property type="term" value="F:heme binding"/>
    <property type="evidence" value="ECO:0007669"/>
    <property type="project" value="InterPro"/>
</dbReference>
<dbReference type="GO" id="GO:0016705">
    <property type="term" value="F:oxidoreductase activity, acting on paired donors, with incorporation or reduction of molecular oxygen"/>
    <property type="evidence" value="ECO:0007669"/>
    <property type="project" value="InterPro"/>
</dbReference>
<dbReference type="InterPro" id="IPR017972">
    <property type="entry name" value="Cyt_P450_CS"/>
</dbReference>
<dbReference type="PANTHER" id="PTHR24305">
    <property type="entry name" value="CYTOCHROME P450"/>
    <property type="match status" value="1"/>
</dbReference>
<comment type="cofactor">
    <cofactor evidence="1 5">
        <name>heme</name>
        <dbReference type="ChEBI" id="CHEBI:30413"/>
    </cofactor>
</comment>
<keyword evidence="6" id="KW-0560">Oxidoreductase</keyword>
<accession>A0A2T9YTT2</accession>
<dbReference type="InterPro" id="IPR001128">
    <property type="entry name" value="Cyt_P450"/>
</dbReference>
<dbReference type="STRING" id="61424.A0A2T9YTT2"/>
<evidence type="ECO:0000256" key="2">
    <source>
        <dbReference type="ARBA" id="ARBA00010617"/>
    </source>
</evidence>
<feature type="binding site" description="axial binding residue" evidence="5">
    <location>
        <position position="394"/>
    </location>
    <ligand>
        <name>heme</name>
        <dbReference type="ChEBI" id="CHEBI:30413"/>
    </ligand>
    <ligandPart>
        <name>Fe</name>
        <dbReference type="ChEBI" id="CHEBI:18248"/>
    </ligandPart>
</feature>
<evidence type="ECO:0000313" key="8">
    <source>
        <dbReference type="Proteomes" id="UP000245699"/>
    </source>
</evidence>
<dbReference type="AlphaFoldDB" id="A0A2T9YTT2"/>
<comment type="similarity">
    <text evidence="2 6">Belongs to the cytochrome P450 family.</text>
</comment>
<comment type="caution">
    <text evidence="7">The sequence shown here is derived from an EMBL/GenBank/DDBJ whole genome shotgun (WGS) entry which is preliminary data.</text>
</comment>
<keyword evidence="6" id="KW-0503">Monooxygenase</keyword>
<dbReference type="Pfam" id="PF00067">
    <property type="entry name" value="p450"/>
    <property type="match status" value="2"/>
</dbReference>
<reference evidence="7 8" key="1">
    <citation type="journal article" date="2018" name="MBio">
        <title>Comparative Genomics Reveals the Core Gene Toolbox for the Fungus-Insect Symbiosis.</title>
        <authorList>
            <person name="Wang Y."/>
            <person name="Stata M."/>
            <person name="Wang W."/>
            <person name="Stajich J.E."/>
            <person name="White M.M."/>
            <person name="Moncalvo J.M."/>
        </authorList>
    </citation>
    <scope>NUCLEOTIDE SEQUENCE [LARGE SCALE GENOMIC DNA]</scope>
    <source>
        <strain evidence="7 8">AUS-77-4</strain>
    </source>
</reference>
<evidence type="ECO:0000256" key="4">
    <source>
        <dbReference type="ARBA" id="ARBA00023004"/>
    </source>
</evidence>
<keyword evidence="8" id="KW-1185">Reference proteome</keyword>
<dbReference type="GO" id="GO:0005506">
    <property type="term" value="F:iron ion binding"/>
    <property type="evidence" value="ECO:0007669"/>
    <property type="project" value="InterPro"/>
</dbReference>
<dbReference type="InterPro" id="IPR002401">
    <property type="entry name" value="Cyt_P450_E_grp-I"/>
</dbReference>
<dbReference type="InterPro" id="IPR036396">
    <property type="entry name" value="Cyt_P450_sf"/>
</dbReference>
<dbReference type="Gene3D" id="1.10.630.10">
    <property type="entry name" value="Cytochrome P450"/>
    <property type="match status" value="2"/>
</dbReference>
<keyword evidence="5 6" id="KW-0349">Heme</keyword>
<dbReference type="InterPro" id="IPR050121">
    <property type="entry name" value="Cytochrome_P450_monoxygenase"/>
</dbReference>
<dbReference type="PRINTS" id="PR00463">
    <property type="entry name" value="EP450I"/>
</dbReference>
<evidence type="ECO:0000313" key="7">
    <source>
        <dbReference type="EMBL" id="PVU95684.1"/>
    </source>
</evidence>
<dbReference type="SUPFAM" id="SSF48264">
    <property type="entry name" value="Cytochrome P450"/>
    <property type="match status" value="1"/>
</dbReference>
<keyword evidence="3 5" id="KW-0479">Metal-binding</keyword>
<evidence type="ECO:0000256" key="6">
    <source>
        <dbReference type="RuleBase" id="RU000461"/>
    </source>
</evidence>
<protein>
    <recommendedName>
        <fullName evidence="9">Cytochrome P450</fullName>
    </recommendedName>
</protein>
<keyword evidence="4 5" id="KW-0408">Iron</keyword>
<sequence length="467" mass="53442">MDTTILSLTKVYHYLIKNYCNSKNFYRFLVAYGVYKTVYYAFFDPLKKVPGPWWSRFTGIPYALTRINGEISRYSVKLHDQYGPIVRVAPNQISVSKSKDIKFVLASYRYPKSKEYMAPILKEPNLLSTIDEARNRLRRRQVGPAFTYTSLDTVEDLVLDIGTHSLKAKLFDIIENGDGIGEFSYFNFFQCIAADVIGELTFGKSFDAVKNEGHEVTKQVNFTIQFSTIMQAYPPLIYFRVLFFRLRKYAIGLGELFRAAIKRRKEEIANNTYESSRVDILQMLITSINEKTKKPLTDEELGAEMAIMLIAGIDTTSVTMTCGVLFRENGTDDVELSGYHIPRGVDMAMFTEGAHYDTSIWESPDSYMPERFLGPDGDRLKKEVIAFSYGVRICLGRNLAWMEMLTVIPNLMRDFDVRLPDDSKYGPNVLDPERNNEPLLLKDKVFATRTPISIEGDCRAVVTLRTD</sequence>
<organism evidence="7 8">
    <name type="scientific">Furculomyces boomerangus</name>
    <dbReference type="NCBI Taxonomy" id="61424"/>
    <lineage>
        <taxon>Eukaryota</taxon>
        <taxon>Fungi</taxon>
        <taxon>Fungi incertae sedis</taxon>
        <taxon>Zoopagomycota</taxon>
        <taxon>Kickxellomycotina</taxon>
        <taxon>Harpellomycetes</taxon>
        <taxon>Harpellales</taxon>
        <taxon>Harpellaceae</taxon>
        <taxon>Furculomyces</taxon>
    </lineage>
</organism>
<dbReference type="GO" id="GO:0044550">
    <property type="term" value="P:secondary metabolite biosynthetic process"/>
    <property type="evidence" value="ECO:0007669"/>
    <property type="project" value="UniProtKB-ARBA"/>
</dbReference>
<dbReference type="PANTHER" id="PTHR24305:SF166">
    <property type="entry name" value="CYTOCHROME P450 12A4, MITOCHONDRIAL-RELATED"/>
    <property type="match status" value="1"/>
</dbReference>
<dbReference type="OrthoDB" id="1470350at2759"/>